<reference evidence="9 10" key="1">
    <citation type="submission" date="2016-11" db="EMBL/GenBank/DDBJ databases">
        <title>Trade-off between light-utilization and light-protection in marine flavobacteria.</title>
        <authorList>
            <person name="Kumagai Y."/>
        </authorList>
    </citation>
    <scope>NUCLEOTIDE SEQUENCE [LARGE SCALE GENOMIC DNA]</scope>
    <source>
        <strain evidence="9 10">NBRC 107125</strain>
    </source>
</reference>
<dbReference type="SUPFAM" id="SSF46626">
    <property type="entry name" value="Cytochrome c"/>
    <property type="match status" value="1"/>
</dbReference>
<evidence type="ECO:0000256" key="5">
    <source>
        <dbReference type="ARBA" id="ARBA00023004"/>
    </source>
</evidence>
<keyword evidence="7" id="KW-1133">Transmembrane helix</keyword>
<keyword evidence="4" id="KW-0249">Electron transport</keyword>
<evidence type="ECO:0000256" key="1">
    <source>
        <dbReference type="ARBA" id="ARBA00022448"/>
    </source>
</evidence>
<dbReference type="Proteomes" id="UP000193450">
    <property type="component" value="Chromosome"/>
</dbReference>
<dbReference type="AlphaFoldDB" id="A0A1X9NDW0"/>
<proteinExistence type="predicted"/>
<keyword evidence="1" id="KW-0813">Transport</keyword>
<evidence type="ECO:0000256" key="6">
    <source>
        <dbReference type="PROSITE-ProRule" id="PRU00433"/>
    </source>
</evidence>
<name>A0A1X9NDW0_9GAMM</name>
<keyword evidence="7" id="KW-0812">Transmembrane</keyword>
<gene>
    <name evidence="9" type="ORF">BST96_02860</name>
</gene>
<dbReference type="PRINTS" id="PR00604">
    <property type="entry name" value="CYTCHRMECIAB"/>
</dbReference>
<evidence type="ECO:0000256" key="7">
    <source>
        <dbReference type="SAM" id="Phobius"/>
    </source>
</evidence>
<dbReference type="Gene3D" id="1.10.760.10">
    <property type="entry name" value="Cytochrome c-like domain"/>
    <property type="match status" value="1"/>
</dbReference>
<keyword evidence="3 6" id="KW-0479">Metal-binding</keyword>
<evidence type="ECO:0000313" key="10">
    <source>
        <dbReference type="Proteomes" id="UP000193450"/>
    </source>
</evidence>
<feature type="domain" description="Cytochrome c" evidence="8">
    <location>
        <begin position="59"/>
        <end position="167"/>
    </location>
</feature>
<dbReference type="GO" id="GO:0020037">
    <property type="term" value="F:heme binding"/>
    <property type="evidence" value="ECO:0007669"/>
    <property type="project" value="InterPro"/>
</dbReference>
<keyword evidence="7" id="KW-0472">Membrane</keyword>
<dbReference type="GO" id="GO:0046872">
    <property type="term" value="F:metal ion binding"/>
    <property type="evidence" value="ECO:0007669"/>
    <property type="project" value="UniProtKB-KW"/>
</dbReference>
<keyword evidence="10" id="KW-1185">Reference proteome</keyword>
<evidence type="ECO:0000256" key="3">
    <source>
        <dbReference type="ARBA" id="ARBA00022723"/>
    </source>
</evidence>
<organism evidence="9 10">
    <name type="scientific">Oceanicoccus sagamiensis</name>
    <dbReference type="NCBI Taxonomy" id="716816"/>
    <lineage>
        <taxon>Bacteria</taxon>
        <taxon>Pseudomonadati</taxon>
        <taxon>Pseudomonadota</taxon>
        <taxon>Gammaproteobacteria</taxon>
        <taxon>Cellvibrionales</taxon>
        <taxon>Spongiibacteraceae</taxon>
        <taxon>Oceanicoccus</taxon>
    </lineage>
</organism>
<feature type="transmembrane region" description="Helical" evidence="7">
    <location>
        <begin position="12"/>
        <end position="33"/>
    </location>
</feature>
<keyword evidence="2 6" id="KW-0349">Heme</keyword>
<dbReference type="STRING" id="716816.BST96_02860"/>
<dbReference type="EMBL" id="CP019343">
    <property type="protein sequence ID" value="ARN73137.1"/>
    <property type="molecule type" value="Genomic_DNA"/>
</dbReference>
<dbReference type="PROSITE" id="PS51007">
    <property type="entry name" value="CYTC"/>
    <property type="match status" value="1"/>
</dbReference>
<dbReference type="GO" id="GO:0009055">
    <property type="term" value="F:electron transfer activity"/>
    <property type="evidence" value="ECO:0007669"/>
    <property type="project" value="InterPro"/>
</dbReference>
<sequence length="177" mass="20785">MEHLNYSKNAKTLHVAFFSLILLGCCLVPYFWFGVVPIKSDRQVETEYIDVTLSPIMPEDELERDVLLEEFRWCRYCHVMQPGHPDEPGPSLYKIFGRRAATVPGFYYSDVFLQAGEDKLYWTEQTIDEFITDPQKYLPGNRMFHGPIFIDDPERRKRVINLLKKWTAEGSTYGKKH</sequence>
<dbReference type="RefSeq" id="WP_085757237.1">
    <property type="nucleotide sequence ID" value="NZ_CP019343.1"/>
</dbReference>
<evidence type="ECO:0000313" key="9">
    <source>
        <dbReference type="EMBL" id="ARN73137.1"/>
    </source>
</evidence>
<evidence type="ECO:0000259" key="8">
    <source>
        <dbReference type="PROSITE" id="PS51007"/>
    </source>
</evidence>
<dbReference type="OrthoDB" id="9805828at2"/>
<dbReference type="PANTHER" id="PTHR11961">
    <property type="entry name" value="CYTOCHROME C"/>
    <property type="match status" value="1"/>
</dbReference>
<evidence type="ECO:0000256" key="4">
    <source>
        <dbReference type="ARBA" id="ARBA00022982"/>
    </source>
</evidence>
<protein>
    <recommendedName>
        <fullName evidence="8">Cytochrome c domain-containing protein</fullName>
    </recommendedName>
</protein>
<accession>A0A1X9NDW0</accession>
<evidence type="ECO:0000256" key="2">
    <source>
        <dbReference type="ARBA" id="ARBA00022617"/>
    </source>
</evidence>
<dbReference type="InterPro" id="IPR009056">
    <property type="entry name" value="Cyt_c-like_dom"/>
</dbReference>
<keyword evidence="5 6" id="KW-0408">Iron</keyword>
<dbReference type="InterPro" id="IPR002327">
    <property type="entry name" value="Cyt_c_1A/1B"/>
</dbReference>
<dbReference type="KEGG" id="osg:BST96_02860"/>
<dbReference type="InterPro" id="IPR036909">
    <property type="entry name" value="Cyt_c-like_dom_sf"/>
</dbReference>